<keyword evidence="1" id="KW-0240">DNA-directed RNA polymerase</keyword>
<evidence type="ECO:0000256" key="1">
    <source>
        <dbReference type="ARBA" id="ARBA00022478"/>
    </source>
</evidence>
<evidence type="ECO:0000256" key="6">
    <source>
        <dbReference type="ARBA" id="ARBA00022723"/>
    </source>
</evidence>
<dbReference type="PANTHER" id="PTHR30313">
    <property type="entry name" value="DNA PRIMASE"/>
    <property type="match status" value="1"/>
</dbReference>
<protein>
    <recommendedName>
        <fullName evidence="10">Toprim domain-containing protein</fullName>
    </recommendedName>
</protein>
<dbReference type="GO" id="GO:0000428">
    <property type="term" value="C:DNA-directed RNA polymerase complex"/>
    <property type="evidence" value="ECO:0007669"/>
    <property type="project" value="UniProtKB-KW"/>
</dbReference>
<dbReference type="Pfam" id="PF01807">
    <property type="entry name" value="Zn_ribbon_DnaG"/>
    <property type="match status" value="1"/>
</dbReference>
<feature type="non-terminal residue" evidence="11">
    <location>
        <position position="274"/>
    </location>
</feature>
<keyword evidence="9" id="KW-0804">Transcription</keyword>
<dbReference type="SUPFAM" id="SSF56731">
    <property type="entry name" value="DNA primase core"/>
    <property type="match status" value="1"/>
</dbReference>
<dbReference type="GO" id="GO:0005737">
    <property type="term" value="C:cytoplasm"/>
    <property type="evidence" value="ECO:0007669"/>
    <property type="project" value="TreeGrafter"/>
</dbReference>
<feature type="non-terminal residue" evidence="11">
    <location>
        <position position="1"/>
    </location>
</feature>
<evidence type="ECO:0000256" key="2">
    <source>
        <dbReference type="ARBA" id="ARBA00022515"/>
    </source>
</evidence>
<proteinExistence type="predicted"/>
<dbReference type="GO" id="GO:0008270">
    <property type="term" value="F:zinc ion binding"/>
    <property type="evidence" value="ECO:0007669"/>
    <property type="project" value="UniProtKB-KW"/>
</dbReference>
<dbReference type="SUPFAM" id="SSF57783">
    <property type="entry name" value="Zinc beta-ribbon"/>
    <property type="match status" value="1"/>
</dbReference>
<dbReference type="EMBL" id="UINC01147042">
    <property type="protein sequence ID" value="SVD38130.1"/>
    <property type="molecule type" value="Genomic_DNA"/>
</dbReference>
<evidence type="ECO:0000256" key="5">
    <source>
        <dbReference type="ARBA" id="ARBA00022705"/>
    </source>
</evidence>
<accession>A0A382UV92</accession>
<dbReference type="GO" id="GO:0003677">
    <property type="term" value="F:DNA binding"/>
    <property type="evidence" value="ECO:0007669"/>
    <property type="project" value="InterPro"/>
</dbReference>
<reference evidence="11" key="1">
    <citation type="submission" date="2018-05" db="EMBL/GenBank/DDBJ databases">
        <authorList>
            <person name="Lanie J.A."/>
            <person name="Ng W.-L."/>
            <person name="Kazmierczak K.M."/>
            <person name="Andrzejewski T.M."/>
            <person name="Davidsen T.M."/>
            <person name="Wayne K.J."/>
            <person name="Tettelin H."/>
            <person name="Glass J.I."/>
            <person name="Rusch D."/>
            <person name="Podicherti R."/>
            <person name="Tsui H.-C.T."/>
            <person name="Winkler M.E."/>
        </authorList>
    </citation>
    <scope>NUCLEOTIDE SEQUENCE</scope>
</reference>
<keyword evidence="7" id="KW-0863">Zinc-finger</keyword>
<dbReference type="Gene3D" id="3.90.580.10">
    <property type="entry name" value="Zinc finger, CHC2-type domain"/>
    <property type="match status" value="1"/>
</dbReference>
<evidence type="ECO:0000313" key="11">
    <source>
        <dbReference type="EMBL" id="SVD38130.1"/>
    </source>
</evidence>
<dbReference type="GO" id="GO:0003899">
    <property type="term" value="F:DNA-directed RNA polymerase activity"/>
    <property type="evidence" value="ECO:0007669"/>
    <property type="project" value="InterPro"/>
</dbReference>
<sequence length="274" mass="32315">VEEKKLFILREILGHSRRTNGEYLFNCPYCSHHKPKFSVNLTKNVYKCWVCDTRGRNIYHVVRKFGEYKHRQNWLRLDTEVDYQELDHWDLLEHFEKKKKPEQIIPLPKEYISLANKDMPPTGFMARKYLKERGIAKKDIIWWKIGYCSTGEYENRIIIPSFNENGNVDYFISRTYDGGYPKYKNPPVDRDVVFNDLSIDWTSDIVLVEGVFDAIVAGRNSIPLLGSTLRVDSHLFRKIVQKDAAIYVALDPDAERKALEIIRNLLTYDVELYK</sequence>
<dbReference type="AlphaFoldDB" id="A0A382UV92"/>
<dbReference type="InterPro" id="IPR036977">
    <property type="entry name" value="DNA_primase_Znf_CHC2"/>
</dbReference>
<dbReference type="GO" id="GO:0006269">
    <property type="term" value="P:DNA replication, synthesis of primer"/>
    <property type="evidence" value="ECO:0007669"/>
    <property type="project" value="UniProtKB-KW"/>
</dbReference>
<evidence type="ECO:0000256" key="3">
    <source>
        <dbReference type="ARBA" id="ARBA00022679"/>
    </source>
</evidence>
<dbReference type="PANTHER" id="PTHR30313:SF2">
    <property type="entry name" value="DNA PRIMASE"/>
    <property type="match status" value="1"/>
</dbReference>
<dbReference type="InterPro" id="IPR006171">
    <property type="entry name" value="TOPRIM_dom"/>
</dbReference>
<evidence type="ECO:0000256" key="8">
    <source>
        <dbReference type="ARBA" id="ARBA00022833"/>
    </source>
</evidence>
<feature type="domain" description="Toprim" evidence="10">
    <location>
        <begin position="203"/>
        <end position="274"/>
    </location>
</feature>
<dbReference type="GO" id="GO:1990077">
    <property type="term" value="C:primosome complex"/>
    <property type="evidence" value="ECO:0007669"/>
    <property type="project" value="UniProtKB-KW"/>
</dbReference>
<organism evidence="11">
    <name type="scientific">marine metagenome</name>
    <dbReference type="NCBI Taxonomy" id="408172"/>
    <lineage>
        <taxon>unclassified sequences</taxon>
        <taxon>metagenomes</taxon>
        <taxon>ecological metagenomes</taxon>
    </lineage>
</organism>
<name>A0A382UV92_9ZZZZ</name>
<keyword evidence="6" id="KW-0479">Metal-binding</keyword>
<keyword evidence="5" id="KW-0235">DNA replication</keyword>
<evidence type="ECO:0000259" key="10">
    <source>
        <dbReference type="PROSITE" id="PS50880"/>
    </source>
</evidence>
<keyword evidence="4" id="KW-0548">Nucleotidyltransferase</keyword>
<dbReference type="InterPro" id="IPR002694">
    <property type="entry name" value="Znf_CHC2"/>
</dbReference>
<dbReference type="PROSITE" id="PS50880">
    <property type="entry name" value="TOPRIM"/>
    <property type="match status" value="1"/>
</dbReference>
<gene>
    <name evidence="11" type="ORF">METZ01_LOCUS390984</name>
</gene>
<keyword evidence="8" id="KW-0862">Zinc</keyword>
<evidence type="ECO:0000256" key="7">
    <source>
        <dbReference type="ARBA" id="ARBA00022771"/>
    </source>
</evidence>
<keyword evidence="3" id="KW-0808">Transferase</keyword>
<dbReference type="InterPro" id="IPR050219">
    <property type="entry name" value="DnaG_primase"/>
</dbReference>
<keyword evidence="2" id="KW-0639">Primosome</keyword>
<evidence type="ECO:0000256" key="9">
    <source>
        <dbReference type="ARBA" id="ARBA00023163"/>
    </source>
</evidence>
<evidence type="ECO:0000256" key="4">
    <source>
        <dbReference type="ARBA" id="ARBA00022695"/>
    </source>
</evidence>